<dbReference type="EMBL" id="CP065031">
    <property type="protein sequence ID" value="QPK23456.1"/>
    <property type="molecule type" value="Genomic_DNA"/>
</dbReference>
<organism evidence="2 3">
    <name type="scientific">Pectobacterium brasiliense</name>
    <dbReference type="NCBI Taxonomy" id="180957"/>
    <lineage>
        <taxon>Bacteria</taxon>
        <taxon>Pseudomonadati</taxon>
        <taxon>Pseudomonadota</taxon>
        <taxon>Gammaproteobacteria</taxon>
        <taxon>Enterobacterales</taxon>
        <taxon>Pectobacteriaceae</taxon>
        <taxon>Pectobacterium</taxon>
    </lineage>
</organism>
<dbReference type="EMBL" id="JACGET010000011">
    <property type="protein sequence ID" value="MBN3106498.1"/>
    <property type="molecule type" value="Genomic_DNA"/>
</dbReference>
<protein>
    <submittedName>
        <fullName evidence="2">Flagellar FlbD family protein</fullName>
    </submittedName>
</protein>
<dbReference type="Pfam" id="PF06289">
    <property type="entry name" value="FlbD"/>
    <property type="match status" value="1"/>
</dbReference>
<evidence type="ECO:0000313" key="1">
    <source>
        <dbReference type="EMBL" id="MBN3106498.1"/>
    </source>
</evidence>
<sequence length="83" mass="9208">MKIIKLSQQCTIEKQGDYGWVPETIYEPIYIVSDHIETLVPHGNTSIKMTSGEKIVVRENVEDICNLLGASVISSNDEQDGDA</sequence>
<evidence type="ECO:0000313" key="2">
    <source>
        <dbReference type="EMBL" id="QPK23456.1"/>
    </source>
</evidence>
<keyword evidence="2" id="KW-0966">Cell projection</keyword>
<dbReference type="AlphaFoldDB" id="A0A3S0Y0P2"/>
<keyword evidence="4" id="KW-1185">Reference proteome</keyword>
<dbReference type="InterPro" id="IPR009384">
    <property type="entry name" value="SwrD-like"/>
</dbReference>
<proteinExistence type="predicted"/>
<keyword evidence="2" id="KW-0969">Cilium</keyword>
<reference evidence="2 3" key="2">
    <citation type="submission" date="2020-11" db="EMBL/GenBank/DDBJ databases">
        <title>Complete genome sequence of Pectobacterium brasiliense strain F126.</title>
        <authorList>
            <person name="Miroshnikov K."/>
            <person name="Vo T.N.H."/>
            <person name="Khodykina M.V."/>
            <person name="Kabanova A.P."/>
            <person name="Shneider M."/>
            <person name="Korzhenkov A."/>
            <person name="Toschakov S.V."/>
            <person name="Miroshnikov K.A."/>
            <person name="Ignatov A.N."/>
            <person name="Mikhailova Y.V."/>
            <person name="Shelenkov A."/>
            <person name="Yanushevich Y.G."/>
            <person name="Evseev P.V."/>
        </authorList>
    </citation>
    <scope>NUCLEOTIDE SEQUENCE [LARGE SCALE GENOMIC DNA]</scope>
    <source>
        <strain evidence="2 3">F126</strain>
    </source>
</reference>
<gene>
    <name evidence="2" type="ORF">F126LOC_017740</name>
    <name evidence="1" type="ORF">H4F48_10495</name>
</gene>
<keyword evidence="2" id="KW-0282">Flagellum</keyword>
<dbReference type="Proteomes" id="UP000269351">
    <property type="component" value="Chromosome"/>
</dbReference>
<dbReference type="Proteomes" id="UP000762586">
    <property type="component" value="Unassembled WGS sequence"/>
</dbReference>
<reference evidence="1 4" key="1">
    <citation type="submission" date="2020-07" db="EMBL/GenBank/DDBJ databases">
        <title>A pangenomic view of the genus Pectobacterium provides insights into genome organization, phylogeny, and virulence.</title>
        <authorList>
            <person name="Jonkheer E."/>
            <person name="Brankovics B."/>
            <person name="Houwers I."/>
            <person name="Van Der Wolf J."/>
            <person name="Bonants P."/>
            <person name="Vreeburg R."/>
            <person name="Bollema R."/>
            <person name="De Haan J."/>
            <person name="Berke L."/>
            <person name="De Ridder D."/>
            <person name="Smit S."/>
            <person name="Van Der Lee T.A.J."/>
        </authorList>
    </citation>
    <scope>NUCLEOTIDE SEQUENCE [LARGE SCALE GENOMIC DNA]</scope>
    <source>
        <strain evidence="1 4">NAK:384</strain>
    </source>
</reference>
<evidence type="ECO:0000313" key="3">
    <source>
        <dbReference type="Proteomes" id="UP000269351"/>
    </source>
</evidence>
<dbReference type="RefSeq" id="WP_119870639.1">
    <property type="nucleotide sequence ID" value="NZ_CP059955.1"/>
</dbReference>
<evidence type="ECO:0000313" key="4">
    <source>
        <dbReference type="Proteomes" id="UP000762586"/>
    </source>
</evidence>
<name>A0A3S0Y0P2_9GAMM</name>
<accession>A0A3S0Y0P2</accession>